<keyword evidence="1" id="KW-1133">Transmembrane helix</keyword>
<keyword evidence="1" id="KW-0472">Membrane</keyword>
<organism evidence="2 3">
    <name type="scientific">Vibrio qingdaonensis</name>
    <dbReference type="NCBI Taxonomy" id="2829491"/>
    <lineage>
        <taxon>Bacteria</taxon>
        <taxon>Pseudomonadati</taxon>
        <taxon>Pseudomonadota</taxon>
        <taxon>Gammaproteobacteria</taxon>
        <taxon>Vibrionales</taxon>
        <taxon>Vibrionaceae</taxon>
        <taxon>Vibrio</taxon>
    </lineage>
</organism>
<dbReference type="EMBL" id="JAKRRY010000018">
    <property type="protein sequence ID" value="MCW8347126.1"/>
    <property type="molecule type" value="Genomic_DNA"/>
</dbReference>
<feature type="transmembrane region" description="Helical" evidence="1">
    <location>
        <begin position="92"/>
        <end position="119"/>
    </location>
</feature>
<reference evidence="2" key="1">
    <citation type="submission" date="2022-02" db="EMBL/GenBank/DDBJ databases">
        <title>Vibrio sp. nov, a new bacterium isolated from seawater.</title>
        <authorList>
            <person name="Yuan Y."/>
        </authorList>
    </citation>
    <scope>NUCLEOTIDE SEQUENCE</scope>
    <source>
        <strain evidence="2">ZSDZ65</strain>
    </source>
</reference>
<evidence type="ECO:0000313" key="3">
    <source>
        <dbReference type="Proteomes" id="UP001155587"/>
    </source>
</evidence>
<gene>
    <name evidence="2" type="ORF">MD535_14065</name>
</gene>
<keyword evidence="3" id="KW-1185">Reference proteome</keyword>
<sequence length="142" mass="16099">MTNHLNKSSDSDEPDKSRAVTQFYRVLQQETQQSLSEEQKQAIEKAVNQVGLVAKHSVDIRKSFPWFGKRYYVVVLSGRDRRAAARQGESKWIVYATTALITTFVLAGGVLVLLALYLLKSALGIDLFENFSLGIWDWFQSL</sequence>
<protein>
    <submittedName>
        <fullName evidence="2">dTDP-4-dehydrorhamnose 3,5-epimerase</fullName>
    </submittedName>
</protein>
<dbReference type="Proteomes" id="UP001155587">
    <property type="component" value="Unassembled WGS sequence"/>
</dbReference>
<dbReference type="RefSeq" id="WP_265675660.1">
    <property type="nucleotide sequence ID" value="NZ_JAKRRY010000018.1"/>
</dbReference>
<keyword evidence="1" id="KW-0812">Transmembrane</keyword>
<comment type="caution">
    <text evidence="2">The sequence shown here is derived from an EMBL/GenBank/DDBJ whole genome shotgun (WGS) entry which is preliminary data.</text>
</comment>
<proteinExistence type="predicted"/>
<dbReference type="AlphaFoldDB" id="A0A9X3CP63"/>
<accession>A0A9X3CP63</accession>
<name>A0A9X3CP63_9VIBR</name>
<evidence type="ECO:0000313" key="2">
    <source>
        <dbReference type="EMBL" id="MCW8347126.1"/>
    </source>
</evidence>
<evidence type="ECO:0000256" key="1">
    <source>
        <dbReference type="SAM" id="Phobius"/>
    </source>
</evidence>